<sequence length="139" mass="14948">MVGIKESQIRKDVLQRTQPISQTPLHATVTSTSSTRHRKFAPNTYTVGPKIDKSFSGKINCLKFTLNDFASLSAVWSNAALSYHASLGFKISDGTPFTVVGISKPNSGSFTNDASVMLPSSTAPTHLRVNGSFMCLPTP</sequence>
<comment type="caution">
    <text evidence="1">The sequence shown here is derived from an EMBL/GenBank/DDBJ whole genome shotgun (WGS) entry which is preliminary data.</text>
</comment>
<protein>
    <submittedName>
        <fullName evidence="1">Uncharacterized protein</fullName>
    </submittedName>
</protein>
<keyword evidence="2" id="KW-1185">Reference proteome</keyword>
<organism evidence="1 2">
    <name type="scientific">Peronosclerospora sorghi</name>
    <dbReference type="NCBI Taxonomy" id="230839"/>
    <lineage>
        <taxon>Eukaryota</taxon>
        <taxon>Sar</taxon>
        <taxon>Stramenopiles</taxon>
        <taxon>Oomycota</taxon>
        <taxon>Peronosporomycetes</taxon>
        <taxon>Peronosporales</taxon>
        <taxon>Peronosporaceae</taxon>
        <taxon>Peronosclerospora</taxon>
    </lineage>
</organism>
<dbReference type="Proteomes" id="UP001163321">
    <property type="component" value="Chromosome 12"/>
</dbReference>
<name>A0ACC0WHA4_9STRA</name>
<evidence type="ECO:0000313" key="1">
    <source>
        <dbReference type="EMBL" id="KAI9918235.1"/>
    </source>
</evidence>
<accession>A0ACC0WHA4</accession>
<proteinExistence type="predicted"/>
<gene>
    <name evidence="1" type="ORF">PsorP6_012089</name>
</gene>
<dbReference type="EMBL" id="CM047591">
    <property type="protein sequence ID" value="KAI9918235.1"/>
    <property type="molecule type" value="Genomic_DNA"/>
</dbReference>
<reference evidence="1 2" key="1">
    <citation type="journal article" date="2022" name="bioRxiv">
        <title>The genome of the oomycete Peronosclerospora sorghi, a cosmopolitan pathogen of maize and sorghum, is inflated with dispersed pseudogenes.</title>
        <authorList>
            <person name="Fletcher K."/>
            <person name="Martin F."/>
            <person name="Isakeit T."/>
            <person name="Cavanaugh K."/>
            <person name="Magill C."/>
            <person name="Michelmore R."/>
        </authorList>
    </citation>
    <scope>NUCLEOTIDE SEQUENCE [LARGE SCALE GENOMIC DNA]</scope>
    <source>
        <strain evidence="1">P6</strain>
    </source>
</reference>
<evidence type="ECO:0000313" key="2">
    <source>
        <dbReference type="Proteomes" id="UP001163321"/>
    </source>
</evidence>